<evidence type="ECO:0000256" key="2">
    <source>
        <dbReference type="ARBA" id="ARBA00009310"/>
    </source>
</evidence>
<keyword evidence="4" id="KW-1133">Transmembrane helix</keyword>
<keyword evidence="5" id="KW-0472">Membrane</keyword>
<evidence type="ECO:0000256" key="4">
    <source>
        <dbReference type="ARBA" id="ARBA00022989"/>
    </source>
</evidence>
<proteinExistence type="inferred from homology"/>
<feature type="region of interest" description="Disordered" evidence="6">
    <location>
        <begin position="167"/>
        <end position="272"/>
    </location>
</feature>
<comment type="caution">
    <text evidence="7">The sequence shown here is derived from an EMBL/GenBank/DDBJ whole genome shotgun (WGS) entry which is preliminary data.</text>
</comment>
<reference evidence="7 8" key="1">
    <citation type="journal article" date="2024" name="Nat. Commun.">
        <title>Phylogenomics reveals the evolutionary origins of lichenization in chlorophyte algae.</title>
        <authorList>
            <person name="Puginier C."/>
            <person name="Libourel C."/>
            <person name="Otte J."/>
            <person name="Skaloud P."/>
            <person name="Haon M."/>
            <person name="Grisel S."/>
            <person name="Petersen M."/>
            <person name="Berrin J.G."/>
            <person name="Delaux P.M."/>
            <person name="Dal Grande F."/>
            <person name="Keller J."/>
        </authorList>
    </citation>
    <scope>NUCLEOTIDE SEQUENCE [LARGE SCALE GENOMIC DNA]</scope>
    <source>
        <strain evidence="7 8">SAG 2036</strain>
    </source>
</reference>
<sequence length="618" mass="65318">MGQAQPQRQETATKTRYLPGEMVLRRGYLIPTAAAGPIAEHKQDRPRRSRGFGGRRACRGPAPCDLTVVPVGVQRGGNDHERDECLWQERRSLARARQGTGLESKTGTSTGLPSVARGRRRANDALPTSHDARPKGMAPCNGGSEWALISVLKMPFPDSGDGAGLTSLVRGGRIGPRPIRPAAKRMEGAPQTCGRGGAGQSPKGNRMEEEGPSPTSLLLANTTPAVWPSEMTAPPTNRPTREWPRTVVSPGVEGPRMGKAPGPVPRQKNGGCQGPDGAMERRVSSAVLIVGATPIDILARVHRAPVAFGHSGVWKQAGPALECIALAAGQGSMVEGPGPGVRGVGHLALRPRARRGGRVGGGGVSGDRGAGTLGESGAGSRGVGAGGGGGDEWDARRKVPAANGGSTARLPARVDAYTRWSKCRLRSRDGGGGALAQRVRWKVTKAMGRLRSSRSGRIPRLRFKDIAVLHMSYKFLNTIIDDLFAFVIKMPTLHRLSVFRDDLVFLVYIYQRWIYRVDRKRANEFGYSAEQPIEETSAIIRDQAARNQALPSGPGMAESGVAVDAVKAAAADASAVKEAVAGKVEELGSEAQEALRRRRGGDAAGVKEAEGATSKKAA</sequence>
<evidence type="ECO:0000313" key="7">
    <source>
        <dbReference type="EMBL" id="KAK9788276.1"/>
    </source>
</evidence>
<feature type="compositionally biased region" description="Polar residues" evidence="6">
    <location>
        <begin position="101"/>
        <end position="112"/>
    </location>
</feature>
<evidence type="ECO:0000256" key="5">
    <source>
        <dbReference type="ARBA" id="ARBA00023136"/>
    </source>
</evidence>
<dbReference type="PANTHER" id="PTHR21347:SF0">
    <property type="entry name" value="LIPID SCRAMBLASE CLPTM1L"/>
    <property type="match status" value="1"/>
</dbReference>
<keyword evidence="8" id="KW-1185">Reference proteome</keyword>
<evidence type="ECO:0000256" key="6">
    <source>
        <dbReference type="SAM" id="MobiDB-lite"/>
    </source>
</evidence>
<accession>A0AAW1NKZ1</accession>
<name>A0AAW1NKZ1_9CHLO</name>
<comment type="subcellular location">
    <subcellularLocation>
        <location evidence="1">Membrane</location>
        <topology evidence="1">Multi-pass membrane protein</topology>
    </subcellularLocation>
</comment>
<feature type="region of interest" description="Disordered" evidence="6">
    <location>
        <begin position="589"/>
        <end position="618"/>
    </location>
</feature>
<dbReference type="GO" id="GO:0016020">
    <property type="term" value="C:membrane"/>
    <property type="evidence" value="ECO:0007669"/>
    <property type="project" value="UniProtKB-SubCell"/>
</dbReference>
<dbReference type="AlphaFoldDB" id="A0AAW1NKZ1"/>
<feature type="region of interest" description="Disordered" evidence="6">
    <location>
        <begin position="96"/>
        <end position="138"/>
    </location>
</feature>
<protein>
    <submittedName>
        <fullName evidence="7">Uncharacterized protein</fullName>
    </submittedName>
</protein>
<evidence type="ECO:0000256" key="3">
    <source>
        <dbReference type="ARBA" id="ARBA00022692"/>
    </source>
</evidence>
<organism evidence="7 8">
    <name type="scientific">Symbiochloris irregularis</name>
    <dbReference type="NCBI Taxonomy" id="706552"/>
    <lineage>
        <taxon>Eukaryota</taxon>
        <taxon>Viridiplantae</taxon>
        <taxon>Chlorophyta</taxon>
        <taxon>core chlorophytes</taxon>
        <taxon>Trebouxiophyceae</taxon>
        <taxon>Trebouxiales</taxon>
        <taxon>Trebouxiaceae</taxon>
        <taxon>Symbiochloris</taxon>
    </lineage>
</organism>
<dbReference type="InterPro" id="IPR008429">
    <property type="entry name" value="CLPTM1"/>
</dbReference>
<dbReference type="EMBL" id="JALJOQ010000231">
    <property type="protein sequence ID" value="KAK9788276.1"/>
    <property type="molecule type" value="Genomic_DNA"/>
</dbReference>
<feature type="region of interest" description="Disordered" evidence="6">
    <location>
        <begin position="353"/>
        <end position="394"/>
    </location>
</feature>
<dbReference type="Proteomes" id="UP001465755">
    <property type="component" value="Unassembled WGS sequence"/>
</dbReference>
<gene>
    <name evidence="7" type="ORF">WJX73_001057</name>
</gene>
<feature type="compositionally biased region" description="Polar residues" evidence="6">
    <location>
        <begin position="213"/>
        <end position="224"/>
    </location>
</feature>
<dbReference type="PANTHER" id="PTHR21347">
    <property type="entry name" value="CLEFT LIP AND PALATE ASSOCIATED TRANSMEMBRANE PROTEIN-RELATED"/>
    <property type="match status" value="1"/>
</dbReference>
<keyword evidence="3" id="KW-0812">Transmembrane</keyword>
<comment type="similarity">
    <text evidence="2">Belongs to the CLPTM1 family.</text>
</comment>
<evidence type="ECO:0000256" key="1">
    <source>
        <dbReference type="ARBA" id="ARBA00004141"/>
    </source>
</evidence>
<feature type="region of interest" description="Disordered" evidence="6">
    <location>
        <begin position="35"/>
        <end position="57"/>
    </location>
</feature>
<evidence type="ECO:0000313" key="8">
    <source>
        <dbReference type="Proteomes" id="UP001465755"/>
    </source>
</evidence>
<dbReference type="GO" id="GO:0012505">
    <property type="term" value="C:endomembrane system"/>
    <property type="evidence" value="ECO:0007669"/>
    <property type="project" value="TreeGrafter"/>
</dbReference>
<feature type="compositionally biased region" description="Gly residues" evidence="6">
    <location>
        <begin position="358"/>
        <end position="390"/>
    </location>
</feature>